<keyword evidence="2" id="KW-0732">Signal</keyword>
<feature type="signal peptide" evidence="2">
    <location>
        <begin position="1"/>
        <end position="21"/>
    </location>
</feature>
<dbReference type="SUPFAM" id="SSF56954">
    <property type="entry name" value="Outer membrane efflux proteins (OEP)"/>
    <property type="match status" value="1"/>
</dbReference>
<protein>
    <submittedName>
        <fullName evidence="3">TolC family protein</fullName>
    </submittedName>
</protein>
<dbReference type="Pfam" id="PF02321">
    <property type="entry name" value="OEP"/>
    <property type="match status" value="1"/>
</dbReference>
<dbReference type="Gene3D" id="1.20.1600.10">
    <property type="entry name" value="Outer membrane efflux proteins (OEP)"/>
    <property type="match status" value="1"/>
</dbReference>
<evidence type="ECO:0000313" key="4">
    <source>
        <dbReference type="Proteomes" id="UP001597510"/>
    </source>
</evidence>
<sequence length="417" mass="47933">MKRIRYTFLWFCLLAIKTASAQDTLHLTLPQAEEEFTHKNLQLIAAKMGINESKAYELQASLRPNPSLYLEHMPYNTQRKELGGFSKNNAQQVLQYQQLLEVAGKRNKRVELARLNTEQIQNQTLVLLRDLQYALRTSFYDLYYQQQQLKVYDEEILTLQQTVNLYQQQFDKGNVPLKDLARLKAYLFNLNTERQQILATIIDDQADLNVLTNNVGTYIVADANLPIVNLNQFKIGDLVTQAEEIRSDLNVIRTGVKLENQNLVLQKALAKPDINLQLNYDRNGGYISNYLGVGVGISLPFFNKNQGNIEAAKIRIQTVQTALQASQLQVQQSVISAFSKALQADKMYQTFDNRFTTDFSKLIDGVIVNYKKQNIDVVEFIDFFDSYKNTVIQFNQLQNNRMKAFEDLNYAVGKVII</sequence>
<comment type="caution">
    <text evidence="3">The sequence shown here is derived from an EMBL/GenBank/DDBJ whole genome shotgun (WGS) entry which is preliminary data.</text>
</comment>
<feature type="chain" id="PRO_5046401340" evidence="2">
    <location>
        <begin position="22"/>
        <end position="417"/>
    </location>
</feature>
<reference evidence="4" key="1">
    <citation type="journal article" date="2019" name="Int. J. Syst. Evol. Microbiol.">
        <title>The Global Catalogue of Microorganisms (GCM) 10K type strain sequencing project: providing services to taxonomists for standard genome sequencing and annotation.</title>
        <authorList>
            <consortium name="The Broad Institute Genomics Platform"/>
            <consortium name="The Broad Institute Genome Sequencing Center for Infectious Disease"/>
            <person name="Wu L."/>
            <person name="Ma J."/>
        </authorList>
    </citation>
    <scope>NUCLEOTIDE SEQUENCE [LARGE SCALE GENOMIC DNA]</scope>
    <source>
        <strain evidence="4">KCTC 52344</strain>
    </source>
</reference>
<accession>A0ABW5JCM8</accession>
<comment type="similarity">
    <text evidence="1">Belongs to the outer membrane factor (OMF) (TC 1.B.17) family.</text>
</comment>
<dbReference type="RefSeq" id="WP_340237886.1">
    <property type="nucleotide sequence ID" value="NZ_JBBEWC010000008.1"/>
</dbReference>
<dbReference type="InterPro" id="IPR010131">
    <property type="entry name" value="MdtP/NodT-like"/>
</dbReference>
<dbReference type="Proteomes" id="UP001597510">
    <property type="component" value="Unassembled WGS sequence"/>
</dbReference>
<gene>
    <name evidence="3" type="ORF">ACFSR2_17895</name>
</gene>
<dbReference type="PANTHER" id="PTHR30203:SF23">
    <property type="entry name" value="OUTER MEMBRANE EFFLUX PROTEIN"/>
    <property type="match status" value="1"/>
</dbReference>
<evidence type="ECO:0000256" key="1">
    <source>
        <dbReference type="ARBA" id="ARBA00007613"/>
    </source>
</evidence>
<proteinExistence type="inferred from homology"/>
<evidence type="ECO:0000313" key="3">
    <source>
        <dbReference type="EMBL" id="MFD2522777.1"/>
    </source>
</evidence>
<evidence type="ECO:0000256" key="2">
    <source>
        <dbReference type="SAM" id="SignalP"/>
    </source>
</evidence>
<dbReference type="PANTHER" id="PTHR30203">
    <property type="entry name" value="OUTER MEMBRANE CATION EFFLUX PROTEIN"/>
    <property type="match status" value="1"/>
</dbReference>
<organism evidence="3 4">
    <name type="scientific">Emticicia soli</name>
    <dbReference type="NCBI Taxonomy" id="2027878"/>
    <lineage>
        <taxon>Bacteria</taxon>
        <taxon>Pseudomonadati</taxon>
        <taxon>Bacteroidota</taxon>
        <taxon>Cytophagia</taxon>
        <taxon>Cytophagales</taxon>
        <taxon>Leadbetterellaceae</taxon>
        <taxon>Emticicia</taxon>
    </lineage>
</organism>
<dbReference type="EMBL" id="JBHULC010000021">
    <property type="protein sequence ID" value="MFD2522777.1"/>
    <property type="molecule type" value="Genomic_DNA"/>
</dbReference>
<keyword evidence="4" id="KW-1185">Reference proteome</keyword>
<dbReference type="InterPro" id="IPR003423">
    <property type="entry name" value="OMP_efflux"/>
</dbReference>
<name>A0ABW5JCM8_9BACT</name>